<sequence length="292" mass="28210">MNASTSTPARPASLRPGTAARRRSLSLTAALAAAGLLLAGCGSDDDGGGGGATSAPAPSATSEPTSPEPTTPAPEPSAEPSATSTPEPGVGAGCPATDGGIPEGAATSEVVDVDGDGRADTAWITGGADRTFGITTASGATFSAPIESASPIGASAVVNTVGADLTPIALVDLGRQAQLFSLDGCAVTQTVDDGGQPYVFDRGFGDQGTGVGCTDVDGVLHLAGLLATEEGDGWTVTRTLVDLTPSGDVATNGAVDVVAEDAAATDAVVTTAQEVSCGDLVAGDGGLVEPES</sequence>
<reference evidence="2 3" key="1">
    <citation type="journal article" date="2009" name="Stand. Genomic Sci.">
        <title>Complete genome sequence of Sanguibacter keddieii type strain (ST-74).</title>
        <authorList>
            <person name="Ivanova N."/>
            <person name="Sikorski J."/>
            <person name="Sims D."/>
            <person name="Brettin T."/>
            <person name="Detter J.C."/>
            <person name="Han C."/>
            <person name="Lapidus A."/>
            <person name="Copeland A."/>
            <person name="Glavina Del Rio T."/>
            <person name="Nolan M."/>
            <person name="Chen F."/>
            <person name="Lucas S."/>
            <person name="Tice H."/>
            <person name="Cheng J.F."/>
            <person name="Bruce D."/>
            <person name="Goodwin L."/>
            <person name="Pitluck S."/>
            <person name="Pati A."/>
            <person name="Mavromatis K."/>
            <person name="Chen A."/>
            <person name="Palaniappan K."/>
            <person name="D'haeseleer P."/>
            <person name="Chain P."/>
            <person name="Bristow J."/>
            <person name="Eisen J.A."/>
            <person name="Markowitz V."/>
            <person name="Hugenholtz P."/>
            <person name="Goker M."/>
            <person name="Pukall R."/>
            <person name="Klenk H.P."/>
            <person name="Kyrpides N.C."/>
        </authorList>
    </citation>
    <scope>NUCLEOTIDE SEQUENCE [LARGE SCALE GENOMIC DNA]</scope>
    <source>
        <strain evidence="3">ATCC 51767 / DSM 10542 / NCFB 3025 / ST-74</strain>
    </source>
</reference>
<proteinExistence type="predicted"/>
<dbReference type="AlphaFoldDB" id="D1BI69"/>
<dbReference type="EMBL" id="CP001819">
    <property type="protein sequence ID" value="ACZ20043.1"/>
    <property type="molecule type" value="Genomic_DNA"/>
</dbReference>
<dbReference type="KEGG" id="ske:Sked_00700"/>
<feature type="compositionally biased region" description="Pro residues" evidence="1">
    <location>
        <begin position="66"/>
        <end position="77"/>
    </location>
</feature>
<dbReference type="HOGENOM" id="CLU_979271_0_0_11"/>
<feature type="region of interest" description="Disordered" evidence="1">
    <location>
        <begin position="1"/>
        <end position="22"/>
    </location>
</feature>
<dbReference type="eggNOG" id="ENOG502ZR26">
    <property type="taxonomic scope" value="Bacteria"/>
</dbReference>
<keyword evidence="3" id="KW-1185">Reference proteome</keyword>
<organism evidence="2 3">
    <name type="scientific">Sanguibacter keddieii (strain ATCC 51767 / DSM 10542 / NCFB 3025 / ST-74)</name>
    <dbReference type="NCBI Taxonomy" id="446469"/>
    <lineage>
        <taxon>Bacteria</taxon>
        <taxon>Bacillati</taxon>
        <taxon>Actinomycetota</taxon>
        <taxon>Actinomycetes</taxon>
        <taxon>Micrococcales</taxon>
        <taxon>Sanguibacteraceae</taxon>
        <taxon>Sanguibacter</taxon>
    </lineage>
</organism>
<dbReference type="OrthoDB" id="4711865at2"/>
<dbReference type="Proteomes" id="UP000000322">
    <property type="component" value="Chromosome"/>
</dbReference>
<evidence type="ECO:0000313" key="3">
    <source>
        <dbReference type="Proteomes" id="UP000000322"/>
    </source>
</evidence>
<accession>D1BI69</accession>
<gene>
    <name evidence="2" type="ordered locus">Sked_00700</name>
</gene>
<protein>
    <submittedName>
        <fullName evidence="2">Uncharacterized protein</fullName>
    </submittedName>
</protein>
<dbReference type="RefSeq" id="WP_012865112.1">
    <property type="nucleotide sequence ID" value="NC_013521.1"/>
</dbReference>
<feature type="compositionally biased region" description="Low complexity" evidence="1">
    <location>
        <begin position="53"/>
        <end position="65"/>
    </location>
</feature>
<feature type="region of interest" description="Disordered" evidence="1">
    <location>
        <begin position="39"/>
        <end position="104"/>
    </location>
</feature>
<name>D1BI69_SANKS</name>
<evidence type="ECO:0000313" key="2">
    <source>
        <dbReference type="EMBL" id="ACZ20043.1"/>
    </source>
</evidence>
<evidence type="ECO:0000256" key="1">
    <source>
        <dbReference type="SAM" id="MobiDB-lite"/>
    </source>
</evidence>
<feature type="compositionally biased region" description="Low complexity" evidence="1">
    <location>
        <begin position="78"/>
        <end position="88"/>
    </location>
</feature>